<dbReference type="AlphaFoldDB" id="E4TUU8"/>
<proteinExistence type="predicted"/>
<evidence type="ECO:0000313" key="3">
    <source>
        <dbReference type="Proteomes" id="UP000008720"/>
    </source>
</evidence>
<dbReference type="GO" id="GO:0008168">
    <property type="term" value="F:methyltransferase activity"/>
    <property type="evidence" value="ECO:0007669"/>
    <property type="project" value="UniProtKB-KW"/>
</dbReference>
<dbReference type="KEGG" id="mtt:Ftrac_1056"/>
<organism evidence="2 3">
    <name type="scientific">Marivirga tractuosa (strain ATCC 23168 / DSM 4126 / NBRC 15989 / NCIMB 1408 / VKM B-1430 / H-43)</name>
    <name type="common">Microscilla tractuosa</name>
    <name type="synonym">Flexibacter tractuosus</name>
    <dbReference type="NCBI Taxonomy" id="643867"/>
    <lineage>
        <taxon>Bacteria</taxon>
        <taxon>Pseudomonadati</taxon>
        <taxon>Bacteroidota</taxon>
        <taxon>Cytophagia</taxon>
        <taxon>Cytophagales</taxon>
        <taxon>Marivirgaceae</taxon>
        <taxon>Marivirga</taxon>
    </lineage>
</organism>
<name>E4TUU8_MARTH</name>
<dbReference type="InterPro" id="IPR025714">
    <property type="entry name" value="Methyltranfer_dom"/>
</dbReference>
<dbReference type="InterPro" id="IPR029063">
    <property type="entry name" value="SAM-dependent_MTases_sf"/>
</dbReference>
<evidence type="ECO:0000259" key="1">
    <source>
        <dbReference type="Pfam" id="PF13679"/>
    </source>
</evidence>
<dbReference type="Gene3D" id="3.40.50.150">
    <property type="entry name" value="Vaccinia Virus protein VP39"/>
    <property type="match status" value="1"/>
</dbReference>
<dbReference type="eggNOG" id="COG0357">
    <property type="taxonomic scope" value="Bacteria"/>
</dbReference>
<dbReference type="Proteomes" id="UP000008720">
    <property type="component" value="Chromosome"/>
</dbReference>
<reference evidence="2 3" key="1">
    <citation type="journal article" date="2011" name="Stand. Genomic Sci.">
        <title>Complete genome sequence of Marivirga tractuosa type strain (H-43).</title>
        <authorList>
            <person name="Pagani I."/>
            <person name="Chertkov O."/>
            <person name="Lapidus A."/>
            <person name="Lucas S."/>
            <person name="Del Rio T.G."/>
            <person name="Tice H."/>
            <person name="Copeland A."/>
            <person name="Cheng J.F."/>
            <person name="Nolan M."/>
            <person name="Saunders E."/>
            <person name="Pitluck S."/>
            <person name="Held B."/>
            <person name="Goodwin L."/>
            <person name="Liolios K."/>
            <person name="Ovchinikova G."/>
            <person name="Ivanova N."/>
            <person name="Mavromatis K."/>
            <person name="Pati A."/>
            <person name="Chen A."/>
            <person name="Palaniappan K."/>
            <person name="Land M."/>
            <person name="Hauser L."/>
            <person name="Jeffries C.D."/>
            <person name="Detter J.C."/>
            <person name="Han C."/>
            <person name="Tapia R."/>
            <person name="Ngatchou-Djao O.D."/>
            <person name="Rohde M."/>
            <person name="Goker M."/>
            <person name="Spring S."/>
            <person name="Sikorski J."/>
            <person name="Woyke T."/>
            <person name="Bristow J."/>
            <person name="Eisen J.A."/>
            <person name="Markowitz V."/>
            <person name="Hugenholtz P."/>
            <person name="Klenk H.P."/>
            <person name="Kyrpides N.C."/>
        </authorList>
    </citation>
    <scope>NUCLEOTIDE SEQUENCE [LARGE SCALE GENOMIC DNA]</scope>
    <source>
        <strain evidence="3">ATCC 23168 / DSM 4126 / NBRC 15989 / NCIMB 1408 / VKM B-1430 / H-43</strain>
    </source>
</reference>
<dbReference type="SUPFAM" id="SSF53335">
    <property type="entry name" value="S-adenosyl-L-methionine-dependent methyltransferases"/>
    <property type="match status" value="1"/>
</dbReference>
<keyword evidence="2" id="KW-0489">Methyltransferase</keyword>
<sequence length="390" mass="45038">MNELQQFFQEIEESIKQDSFVKLTLSKPIRKSEDLENVYLREVELKKEKMISFTYRFKTNDKVKNYTFEAAIKELEHLLQNTFRIATLFTLEKDIAIRINKKGKASITNNPPTFSDKLPVDHDKQKVKRASDSEFLLHLGIKDKNGKVIPKMADKYKQINKYLEIIEGLLKSTALPKKINIVDMGSGKGYLTFALYDFLRNTRGLDVQVTGIELREELVTYCNKVAKKCGYTNLSFISKRIENYSEEKIDVLIALHACDTATDDAIYKGLMSNSSLIICAPCCHKQVRQSVKGIAQENPILKYGIFQERQFEMVTDTIRALLLERNQYKTKVFEFISNEHTRKNVMLVGSKASKAPNIQAIDVQIKELKKDYGVPEHYLERLIEKKEQVK</sequence>
<gene>
    <name evidence="2" type="ordered locus">Ftrac_1056</name>
</gene>
<dbReference type="GO" id="GO:0032259">
    <property type="term" value="P:methylation"/>
    <property type="evidence" value="ECO:0007669"/>
    <property type="project" value="UniProtKB-KW"/>
</dbReference>
<dbReference type="GO" id="GO:0005737">
    <property type="term" value="C:cytoplasm"/>
    <property type="evidence" value="ECO:0007669"/>
    <property type="project" value="TreeGrafter"/>
</dbReference>
<dbReference type="PANTHER" id="PTHR13369:SF3">
    <property type="entry name" value="METHYLTRANSFERASE DOMAIN-CONTAINING PROTEIN"/>
    <property type="match status" value="1"/>
</dbReference>
<accession>E4TUU8</accession>
<protein>
    <submittedName>
        <fullName evidence="2">SAM-dependent methyltransferase</fullName>
    </submittedName>
</protein>
<dbReference type="EMBL" id="CP002349">
    <property type="protein sequence ID" value="ADR21053.1"/>
    <property type="molecule type" value="Genomic_DNA"/>
</dbReference>
<dbReference type="CDD" id="cd02440">
    <property type="entry name" value="AdoMet_MTases"/>
    <property type="match status" value="1"/>
</dbReference>
<dbReference type="Pfam" id="PF13679">
    <property type="entry name" value="Methyltransf_32"/>
    <property type="match status" value="1"/>
</dbReference>
<dbReference type="RefSeq" id="WP_013453204.1">
    <property type="nucleotide sequence ID" value="NC_014759.1"/>
</dbReference>
<dbReference type="HOGENOM" id="CLU_031012_0_0_10"/>
<feature type="domain" description="Methyltransferase" evidence="1">
    <location>
        <begin position="154"/>
        <end position="289"/>
    </location>
</feature>
<dbReference type="OrthoDB" id="5502211at2"/>
<evidence type="ECO:0000313" key="2">
    <source>
        <dbReference type="EMBL" id="ADR21053.1"/>
    </source>
</evidence>
<keyword evidence="2" id="KW-0808">Transferase</keyword>
<dbReference type="STRING" id="643867.Ftrac_1056"/>
<dbReference type="PANTHER" id="PTHR13369">
    <property type="match status" value="1"/>
</dbReference>
<keyword evidence="3" id="KW-1185">Reference proteome</keyword>